<feature type="domain" description="Protein kinase" evidence="8">
    <location>
        <begin position="47"/>
        <end position="377"/>
    </location>
</feature>
<dbReference type="EMBL" id="CAUYUE010000007">
    <property type="protein sequence ID" value="CAK0782321.1"/>
    <property type="molecule type" value="Genomic_DNA"/>
</dbReference>
<dbReference type="PROSITE" id="PS00108">
    <property type="entry name" value="PROTEIN_KINASE_ST"/>
    <property type="match status" value="1"/>
</dbReference>
<feature type="coiled-coil region" evidence="6">
    <location>
        <begin position="432"/>
        <end position="481"/>
    </location>
</feature>
<dbReference type="GO" id="GO:0004672">
    <property type="term" value="F:protein kinase activity"/>
    <property type="evidence" value="ECO:0007669"/>
    <property type="project" value="InterPro"/>
</dbReference>
<dbReference type="SMART" id="SM00441">
    <property type="entry name" value="FF"/>
    <property type="match status" value="2"/>
</dbReference>
<evidence type="ECO:0000313" key="9">
    <source>
        <dbReference type="EMBL" id="CAK0782321.1"/>
    </source>
</evidence>
<dbReference type="InterPro" id="IPR017441">
    <property type="entry name" value="Protein_kinase_ATP_BS"/>
</dbReference>
<dbReference type="Pfam" id="PF01846">
    <property type="entry name" value="FF"/>
    <property type="match status" value="1"/>
</dbReference>
<dbReference type="InterPro" id="IPR036517">
    <property type="entry name" value="FF_domain_sf"/>
</dbReference>
<feature type="compositionally biased region" description="Polar residues" evidence="7">
    <location>
        <begin position="1"/>
        <end position="14"/>
    </location>
</feature>
<protein>
    <recommendedName>
        <fullName evidence="8">Protein kinase domain-containing protein</fullName>
    </recommendedName>
</protein>
<keyword evidence="1" id="KW-0808">Transferase</keyword>
<feature type="binding site" evidence="5">
    <location>
        <position position="78"/>
    </location>
    <ligand>
        <name>ATP</name>
        <dbReference type="ChEBI" id="CHEBI:30616"/>
    </ligand>
</feature>
<dbReference type="Pfam" id="PF00069">
    <property type="entry name" value="Pkinase"/>
    <property type="match status" value="1"/>
</dbReference>
<evidence type="ECO:0000256" key="3">
    <source>
        <dbReference type="ARBA" id="ARBA00022777"/>
    </source>
</evidence>
<dbReference type="PROSITE" id="PS50011">
    <property type="entry name" value="PROTEIN_KINASE_DOM"/>
    <property type="match status" value="1"/>
</dbReference>
<evidence type="ECO:0000256" key="2">
    <source>
        <dbReference type="ARBA" id="ARBA00022741"/>
    </source>
</evidence>
<reference evidence="9 10" key="1">
    <citation type="submission" date="2023-10" db="EMBL/GenBank/DDBJ databases">
        <authorList>
            <person name="Maclean D."/>
            <person name="Macfadyen A."/>
        </authorList>
    </citation>
    <scope>NUCLEOTIDE SEQUENCE [LARGE SCALE GENOMIC DNA]</scope>
</reference>
<feature type="region of interest" description="Disordered" evidence="7">
    <location>
        <begin position="520"/>
        <end position="562"/>
    </location>
</feature>
<keyword evidence="4 5" id="KW-0067">ATP-binding</keyword>
<evidence type="ECO:0000256" key="6">
    <source>
        <dbReference type="SAM" id="Coils"/>
    </source>
</evidence>
<proteinExistence type="predicted"/>
<dbReference type="PROSITE" id="PS00107">
    <property type="entry name" value="PROTEIN_KINASE_ATP"/>
    <property type="match status" value="1"/>
</dbReference>
<accession>A0AAV1I6S3</accession>
<feature type="region of interest" description="Disordered" evidence="7">
    <location>
        <begin position="1"/>
        <end position="20"/>
    </location>
</feature>
<dbReference type="SMART" id="SM00220">
    <property type="entry name" value="S_TKc"/>
    <property type="match status" value="1"/>
</dbReference>
<name>A0AAV1I6S3_9CHLO</name>
<evidence type="ECO:0000259" key="8">
    <source>
        <dbReference type="PROSITE" id="PS50011"/>
    </source>
</evidence>
<dbReference type="SUPFAM" id="SSF56112">
    <property type="entry name" value="Protein kinase-like (PK-like)"/>
    <property type="match status" value="1"/>
</dbReference>
<evidence type="ECO:0000256" key="5">
    <source>
        <dbReference type="PROSITE-ProRule" id="PRU10141"/>
    </source>
</evidence>
<keyword evidence="2 5" id="KW-0547">Nucleotide-binding</keyword>
<dbReference type="Gene3D" id="3.30.200.20">
    <property type="entry name" value="Phosphorylase Kinase, domain 1"/>
    <property type="match status" value="1"/>
</dbReference>
<comment type="caution">
    <text evidence="9">The sequence shown here is derived from an EMBL/GenBank/DDBJ whole genome shotgun (WGS) entry which is preliminary data.</text>
</comment>
<dbReference type="SUPFAM" id="SSF81698">
    <property type="entry name" value="FF domain"/>
    <property type="match status" value="2"/>
</dbReference>
<feature type="compositionally biased region" description="Low complexity" evidence="7">
    <location>
        <begin position="635"/>
        <end position="646"/>
    </location>
</feature>
<gene>
    <name evidence="9" type="ORF">CVIRNUC_005631</name>
</gene>
<keyword evidence="6" id="KW-0175">Coiled coil</keyword>
<keyword evidence="10" id="KW-1185">Reference proteome</keyword>
<dbReference type="PANTHER" id="PTHR46699:SF4">
    <property type="entry name" value="SERINE_THREONINE-PROTEIN KINASE STN7, CHLOROPLASTIC"/>
    <property type="match status" value="1"/>
</dbReference>
<dbReference type="InterPro" id="IPR002713">
    <property type="entry name" value="FF_domain"/>
</dbReference>
<dbReference type="Gene3D" id="1.10.10.440">
    <property type="entry name" value="FF domain"/>
    <property type="match status" value="2"/>
</dbReference>
<dbReference type="InterPro" id="IPR011009">
    <property type="entry name" value="Kinase-like_dom_sf"/>
</dbReference>
<organism evidence="9 10">
    <name type="scientific">Coccomyxa viridis</name>
    <dbReference type="NCBI Taxonomy" id="1274662"/>
    <lineage>
        <taxon>Eukaryota</taxon>
        <taxon>Viridiplantae</taxon>
        <taxon>Chlorophyta</taxon>
        <taxon>core chlorophytes</taxon>
        <taxon>Trebouxiophyceae</taxon>
        <taxon>Trebouxiophyceae incertae sedis</taxon>
        <taxon>Coccomyxaceae</taxon>
        <taxon>Coccomyxa</taxon>
    </lineage>
</organism>
<sequence>MPLNVLPNTRQNLFSKPEPKPRACRQRLSVRSGVLTATGQRFAAEAVSVKGTLGEGSYGQVFEGALSRQGGTERVVLKRVKTRVEGAEEMGQMELLLNVYASQKARGAIAQFMGHIEVQPEEANYRLTPGLWLVWKYEGCRTLSYYLRRRDCIQALAKDLAVPEQAVVATVMKQILECLTALHNAGVVHRDVKPLNLILSEGERRFKLIDLGAAADLRNGTNYAPDESILDPSYCPPEQYCLPTTGPHLGRQLAPLKLAISPLLWSRHKPDCFDSYSTGLVMMQLAVPKLRTTSALKTFNKSFQACKCDLEAWRERERLAPAQSALLDADDGAGWDLAQALLRPRKLEVLDNGGVEFINEGKGARLRVFAALKHRFMKQAAAAGEALAAGIAWGGKEGTQDRQARSQGSLTDAAMSVWKRASSRLFDLEAKIVTQAEALEEQTTKVQRLQENVKQRQGKSRAELEAELAQESGALSGMQAQLSSLTKEFTATSAAAQRTLKGLFGRRPAKPVVDVDSVPTAQLRPGYGDSAGASRSDLPPSMRWPQPEAEEIAPAKPRASRKERAQLARVVTPERQSEPKAKAQEQSAGSFLAGAAVNGLYTGLKFTGLAVRVASGLAASIGKDAEAAMARSREAQQAQRGAAEQASPVRAQSARPTRRASMAFMEMLRGARDPPVSTQLTWAEASLQLQGDLRYEAVAEEQRVQMYETFQEALAKVEASKLQRRTERAAAGFKVLLRDLGIVATTEWRQVQKQLSDIGFEASDDVLGLKERQRLFLEVRGELGAEQAFKALLEASPGITAATSWPLAKRQIWADTRFDTVPEPKRKELFQEYRALLGEVEAYNRASAAKQAAKGKAAEAAEKAESTGPLGTLQDEQTRLKAEYDRMEAKLKEMEARLKSKEATMQESDGVAAKVARDRHGNFVFQFDKQRAQAAEMNGNSSGKQRL</sequence>
<dbReference type="AlphaFoldDB" id="A0AAV1I6S3"/>
<dbReference type="Gene3D" id="1.10.510.10">
    <property type="entry name" value="Transferase(Phosphotransferase) domain 1"/>
    <property type="match status" value="1"/>
</dbReference>
<dbReference type="PANTHER" id="PTHR46699">
    <property type="entry name" value="SERINE/THREONINE-PROTEIN KINASE STN8, CHLOROPLASTIC-RELATED"/>
    <property type="match status" value="1"/>
</dbReference>
<evidence type="ECO:0000256" key="7">
    <source>
        <dbReference type="SAM" id="MobiDB-lite"/>
    </source>
</evidence>
<evidence type="ECO:0000256" key="1">
    <source>
        <dbReference type="ARBA" id="ARBA00022679"/>
    </source>
</evidence>
<evidence type="ECO:0000256" key="4">
    <source>
        <dbReference type="ARBA" id="ARBA00022840"/>
    </source>
</evidence>
<feature type="coiled-coil region" evidence="6">
    <location>
        <begin position="870"/>
        <end position="911"/>
    </location>
</feature>
<feature type="region of interest" description="Disordered" evidence="7">
    <location>
        <begin position="630"/>
        <end position="657"/>
    </location>
</feature>
<dbReference type="Proteomes" id="UP001314263">
    <property type="component" value="Unassembled WGS sequence"/>
</dbReference>
<dbReference type="GO" id="GO:0005524">
    <property type="term" value="F:ATP binding"/>
    <property type="evidence" value="ECO:0007669"/>
    <property type="project" value="UniProtKB-UniRule"/>
</dbReference>
<dbReference type="InterPro" id="IPR008271">
    <property type="entry name" value="Ser/Thr_kinase_AS"/>
</dbReference>
<evidence type="ECO:0000313" key="10">
    <source>
        <dbReference type="Proteomes" id="UP001314263"/>
    </source>
</evidence>
<dbReference type="InterPro" id="IPR000719">
    <property type="entry name" value="Prot_kinase_dom"/>
</dbReference>
<keyword evidence="3" id="KW-0418">Kinase</keyword>